<accession>A0A7D9GZE5</accession>
<dbReference type="Proteomes" id="UP000478008">
    <property type="component" value="Unassembled WGS sequence"/>
</dbReference>
<dbReference type="Pfam" id="PF10557">
    <property type="entry name" value="Cullin_Nedd8"/>
    <property type="match status" value="1"/>
</dbReference>
<feature type="domain" description="Cullin family profile" evidence="5">
    <location>
        <begin position="437"/>
        <end position="674"/>
    </location>
</feature>
<evidence type="ECO:0000313" key="9">
    <source>
        <dbReference type="Proteomes" id="UP000568158"/>
    </source>
</evidence>
<dbReference type="InterPro" id="IPR016158">
    <property type="entry name" value="Cullin_homology"/>
</dbReference>
<evidence type="ECO:0000313" key="7">
    <source>
        <dbReference type="EMBL" id="VUG18021.1"/>
    </source>
</evidence>
<dbReference type="Proteomes" id="UP000568158">
    <property type="component" value="Unassembled WGS sequence"/>
</dbReference>
<dbReference type="EMBL" id="JABCYN010000012">
    <property type="protein sequence ID" value="KAF6014716.1"/>
    <property type="molecule type" value="Genomic_DNA"/>
</dbReference>
<evidence type="ECO:0000256" key="1">
    <source>
        <dbReference type="ARBA" id="ARBA00006019"/>
    </source>
</evidence>
<dbReference type="EMBL" id="CABFWN010000003">
    <property type="protein sequence ID" value="VUG18021.1"/>
    <property type="molecule type" value="Genomic_DNA"/>
</dbReference>
<evidence type="ECO:0000313" key="8">
    <source>
        <dbReference type="Proteomes" id="UP000478008"/>
    </source>
</evidence>
<name>A0A7D9GZE5_DEKBR</name>
<dbReference type="SMART" id="SM00884">
    <property type="entry name" value="Cullin_Nedd8"/>
    <property type="match status" value="1"/>
</dbReference>
<reference evidence="6 9" key="2">
    <citation type="journal article" date="2020" name="Appl. Microbiol. Biotechnol.">
        <title>Targeted gene deletion in Brettanomyces bruxellensis with an expression-free CRISPR-Cas9 system.</title>
        <authorList>
            <person name="Varela C."/>
            <person name="Bartel C."/>
            <person name="Onetto C."/>
            <person name="Borneman A."/>
        </authorList>
    </citation>
    <scope>NUCLEOTIDE SEQUENCE [LARGE SCALE GENOMIC DNA]</scope>
    <source>
        <strain evidence="6 9">AWRI1613</strain>
    </source>
</reference>
<keyword evidence="8" id="KW-1185">Reference proteome</keyword>
<organism evidence="7 8">
    <name type="scientific">Dekkera bruxellensis</name>
    <name type="common">Brettanomyces custersii</name>
    <dbReference type="NCBI Taxonomy" id="5007"/>
    <lineage>
        <taxon>Eukaryota</taxon>
        <taxon>Fungi</taxon>
        <taxon>Dikarya</taxon>
        <taxon>Ascomycota</taxon>
        <taxon>Saccharomycotina</taxon>
        <taxon>Pichiomycetes</taxon>
        <taxon>Pichiales</taxon>
        <taxon>Pichiaceae</taxon>
        <taxon>Brettanomyces</taxon>
    </lineage>
</organism>
<dbReference type="PROSITE" id="PS50069">
    <property type="entry name" value="CULLIN_2"/>
    <property type="match status" value="1"/>
</dbReference>
<evidence type="ECO:0000313" key="6">
    <source>
        <dbReference type="EMBL" id="KAF6014716.1"/>
    </source>
</evidence>
<dbReference type="Gene3D" id="1.10.10.10">
    <property type="entry name" value="Winged helix-like DNA-binding domain superfamily/Winged helix DNA-binding domain"/>
    <property type="match status" value="1"/>
</dbReference>
<dbReference type="SMART" id="SM00182">
    <property type="entry name" value="CULLIN"/>
    <property type="match status" value="1"/>
</dbReference>
<dbReference type="InterPro" id="IPR019559">
    <property type="entry name" value="Cullin_neddylation_domain"/>
</dbReference>
<gene>
    <name evidence="7" type="primary">CDC53</name>
    <name evidence="7" type="ORF">DEBR0S3_00430G</name>
    <name evidence="6" type="ORF">HII12_001132</name>
</gene>
<dbReference type="GO" id="GO:0031625">
    <property type="term" value="F:ubiquitin protein ligase binding"/>
    <property type="evidence" value="ECO:0007669"/>
    <property type="project" value="InterPro"/>
</dbReference>
<dbReference type="Gene3D" id="3.30.230.130">
    <property type="entry name" value="Cullin, Chain C, Domain 2"/>
    <property type="match status" value="1"/>
</dbReference>
<dbReference type="InterPro" id="IPR036390">
    <property type="entry name" value="WH_DNA-bd_sf"/>
</dbReference>
<dbReference type="SUPFAM" id="SSF46785">
    <property type="entry name" value="Winged helix' DNA-binding domain"/>
    <property type="match status" value="1"/>
</dbReference>
<evidence type="ECO:0000256" key="3">
    <source>
        <dbReference type="RuleBase" id="RU003829"/>
    </source>
</evidence>
<dbReference type="Pfam" id="PF00888">
    <property type="entry name" value="Cullin"/>
    <property type="match status" value="1"/>
</dbReference>
<dbReference type="InterPro" id="IPR045093">
    <property type="entry name" value="Cullin"/>
</dbReference>
<feature type="region of interest" description="Disordered" evidence="4">
    <location>
        <begin position="356"/>
        <end position="375"/>
    </location>
</feature>
<proteinExistence type="inferred from homology"/>
<dbReference type="SUPFAM" id="SSF75632">
    <property type="entry name" value="Cullin homology domain"/>
    <property type="match status" value="1"/>
</dbReference>
<dbReference type="InterPro" id="IPR016159">
    <property type="entry name" value="Cullin_repeat-like_dom_sf"/>
</dbReference>
<protein>
    <submittedName>
        <fullName evidence="7">DEBR0S3_00430g1_1</fullName>
    </submittedName>
</protein>
<evidence type="ECO:0000256" key="4">
    <source>
        <dbReference type="SAM" id="MobiDB-lite"/>
    </source>
</evidence>
<dbReference type="InterPro" id="IPR059120">
    <property type="entry name" value="Cullin-like_AB"/>
</dbReference>
<dbReference type="AlphaFoldDB" id="A0A7D9GZE5"/>
<dbReference type="SUPFAM" id="SSF74788">
    <property type="entry name" value="Cullin repeat-like"/>
    <property type="match status" value="1"/>
</dbReference>
<reference evidence="7 8" key="1">
    <citation type="submission" date="2019-07" db="EMBL/GenBank/DDBJ databases">
        <authorList>
            <person name="Friedrich A."/>
            <person name="Schacherer J."/>
        </authorList>
    </citation>
    <scope>NUCLEOTIDE SEQUENCE [LARGE SCALE GENOMIC DNA]</scope>
</reference>
<evidence type="ECO:0000259" key="5">
    <source>
        <dbReference type="PROSITE" id="PS50069"/>
    </source>
</evidence>
<dbReference type="Gene3D" id="1.20.1310.10">
    <property type="entry name" value="Cullin Repeats"/>
    <property type="match status" value="4"/>
</dbReference>
<sequence length="802" mass="93619">MSVATISSPEGSIKQDDPFLEKTWKEIEPAIHIILGDEKNSPLDSRMYTQTYSKVYNYCTTASTRRPPAVSKDHDGKGTVKLVGAELYYKLQEYLKFYLENLKQKGGETFLQFYIRSWQRYLIGSTRLNDVLDYINRYWVAKERADGHREIYDILSLCLLSWRDYKFHANLPILMKQIMEQIRLQRENKIDSVGNLSFAIKSFVLLGFDVNDLKKQNLSVYINDFEKTFLTETFNFYTEESGKYIQEHGVVNYLVKAQQRIDEELKRLEELNDHTRRPLNDVLNQVLITNHAAEIRAELTPLLDEGRYDDIRKMYHLLRRVPMTVGPLLQSFQEYVKQQGLVAVNQLKGRLQAAHEAEQTNKSPVEHHRKHSRHKKGDYVDAKLYIKTLLSVYFKFMSVVDKAFDNSEVFVKALDCACRSFINANSIATPTSRSKSRTPDLLAKYSDDILRHKENFGNMSVDELMSVFKFIDDKESFEVWYRRYLSKRLMSGSMSPEDEEREEVIIQHLKTSNSIEYTTKITNMFNDIRISRELGRYYREAISDTTDGTNSQQFVTNLEPRILDSSSWNAIFRGSNESFMLPSELISTQEKFESIYRERYSGRQLNWIWNRSRIELKVNNLSRPGRPPYHFTVTLFQYSILSPFNEKDTMTSYQLMEKTALPPAVFKANMIPFVRNKLLVQSPVGEDQITNPATSFTIVNEYTSKRIKVNFAAGVHPADIKNESSELNEEVERRHHELLKACIVRIMKARKQCKHERLTNEVFQIIDRFKPTVGDIKKAIEVLIDEQYLSRSDDGSTYIYLS</sequence>
<evidence type="ECO:0000256" key="2">
    <source>
        <dbReference type="PROSITE-ProRule" id="PRU00330"/>
    </source>
</evidence>
<dbReference type="InterPro" id="IPR036388">
    <property type="entry name" value="WH-like_DNA-bd_sf"/>
</dbReference>
<dbReference type="Pfam" id="PF26557">
    <property type="entry name" value="Cullin_AB"/>
    <property type="match status" value="1"/>
</dbReference>
<dbReference type="GO" id="GO:0006511">
    <property type="term" value="P:ubiquitin-dependent protein catabolic process"/>
    <property type="evidence" value="ECO:0007669"/>
    <property type="project" value="InterPro"/>
</dbReference>
<dbReference type="PANTHER" id="PTHR11932">
    <property type="entry name" value="CULLIN"/>
    <property type="match status" value="1"/>
</dbReference>
<dbReference type="InterPro" id="IPR001373">
    <property type="entry name" value="Cullin_N"/>
</dbReference>
<dbReference type="InterPro" id="IPR036317">
    <property type="entry name" value="Cullin_homology_sf"/>
</dbReference>
<comment type="similarity">
    <text evidence="1 2 3">Belongs to the cullin family.</text>
</comment>